<proteinExistence type="predicted"/>
<dbReference type="RefSeq" id="WP_077412166.1">
    <property type="nucleotide sequence ID" value="NZ_JBHRTS010000003.1"/>
</dbReference>
<sequence>MKSIGIKLWLFGLLMISFAGHSQSLRVVGYEGLVVLQDGSRHPVSGPTQAACDAAFDDKVMEVDPRGTIGLYHGRDGTQSCVPMFIYRSPTAPSYELHPGLVLWPEFPTPPVCLSCPWLEDLRIIEQLYPDHVADVSGYVKAFGIDQYNKELRDLQQRYQSNIQAFEYKMFQLDELIHKQ</sequence>
<comment type="caution">
    <text evidence="1">The sequence shown here is derived from an EMBL/GenBank/DDBJ whole genome shotgun (WGS) entry which is preliminary data.</text>
</comment>
<dbReference type="Proteomes" id="UP001595533">
    <property type="component" value="Unassembled WGS sequence"/>
</dbReference>
<organism evidence="1 2">
    <name type="scientific">Marinicella sediminis</name>
    <dbReference type="NCBI Taxonomy" id="1792834"/>
    <lineage>
        <taxon>Bacteria</taxon>
        <taxon>Pseudomonadati</taxon>
        <taxon>Pseudomonadota</taxon>
        <taxon>Gammaproteobacteria</taxon>
        <taxon>Lysobacterales</taxon>
        <taxon>Marinicellaceae</taxon>
        <taxon>Marinicella</taxon>
    </lineage>
</organism>
<keyword evidence="2" id="KW-1185">Reference proteome</keyword>
<protein>
    <submittedName>
        <fullName evidence="1">Uncharacterized protein</fullName>
    </submittedName>
</protein>
<reference evidence="2" key="1">
    <citation type="journal article" date="2019" name="Int. J. Syst. Evol. Microbiol.">
        <title>The Global Catalogue of Microorganisms (GCM) 10K type strain sequencing project: providing services to taxonomists for standard genome sequencing and annotation.</title>
        <authorList>
            <consortium name="The Broad Institute Genomics Platform"/>
            <consortium name="The Broad Institute Genome Sequencing Center for Infectious Disease"/>
            <person name="Wu L."/>
            <person name="Ma J."/>
        </authorList>
    </citation>
    <scope>NUCLEOTIDE SEQUENCE [LARGE SCALE GENOMIC DNA]</scope>
    <source>
        <strain evidence="2">KCTC 42953</strain>
    </source>
</reference>
<gene>
    <name evidence="1" type="ORF">ACFODZ_06880</name>
</gene>
<accession>A0ABV7J7Q2</accession>
<name>A0ABV7J7Q2_9GAMM</name>
<evidence type="ECO:0000313" key="2">
    <source>
        <dbReference type="Proteomes" id="UP001595533"/>
    </source>
</evidence>
<dbReference type="EMBL" id="JBHRTS010000003">
    <property type="protein sequence ID" value="MFC3193959.1"/>
    <property type="molecule type" value="Genomic_DNA"/>
</dbReference>
<evidence type="ECO:0000313" key="1">
    <source>
        <dbReference type="EMBL" id="MFC3193959.1"/>
    </source>
</evidence>